<name>A0A0K2UPJ0_LEPSM</name>
<dbReference type="AlphaFoldDB" id="A0A0K2UPJ0"/>
<accession>A0A0K2UPJ0</accession>
<proteinExistence type="predicted"/>
<organism evidence="1">
    <name type="scientific">Lepeophtheirus salmonis</name>
    <name type="common">Salmon louse</name>
    <name type="synonym">Caligus salmonis</name>
    <dbReference type="NCBI Taxonomy" id="72036"/>
    <lineage>
        <taxon>Eukaryota</taxon>
        <taxon>Metazoa</taxon>
        <taxon>Ecdysozoa</taxon>
        <taxon>Arthropoda</taxon>
        <taxon>Crustacea</taxon>
        <taxon>Multicrustacea</taxon>
        <taxon>Hexanauplia</taxon>
        <taxon>Copepoda</taxon>
        <taxon>Siphonostomatoida</taxon>
        <taxon>Caligidae</taxon>
        <taxon>Lepeophtheirus</taxon>
    </lineage>
</organism>
<protein>
    <submittedName>
        <fullName evidence="1">Uncharacterized protein</fullName>
    </submittedName>
</protein>
<sequence>MWCRRHIPPKAIPYTATKMMVSIIDYTTYARRYL</sequence>
<evidence type="ECO:0000313" key="1">
    <source>
        <dbReference type="EMBL" id="CDW40163.1"/>
    </source>
</evidence>
<dbReference type="EMBL" id="HACA01022802">
    <property type="protein sequence ID" value="CDW40163.1"/>
    <property type="molecule type" value="Transcribed_RNA"/>
</dbReference>
<reference evidence="1" key="1">
    <citation type="submission" date="2014-05" db="EMBL/GenBank/DDBJ databases">
        <authorList>
            <person name="Chronopoulou M."/>
        </authorList>
    </citation>
    <scope>NUCLEOTIDE SEQUENCE</scope>
    <source>
        <tissue evidence="1">Whole organism</tissue>
    </source>
</reference>